<dbReference type="Proteomes" id="UP001178354">
    <property type="component" value="Unassembled WGS sequence"/>
</dbReference>
<comment type="caution">
    <text evidence="2">The sequence shown here is derived from an EMBL/GenBank/DDBJ whole genome shotgun (WGS) entry which is preliminary data.</text>
</comment>
<name>A0AAW8B4T2_9GAMM</name>
<dbReference type="RefSeq" id="WP_305171124.1">
    <property type="nucleotide sequence ID" value="NZ_JAUUUU010000007.1"/>
</dbReference>
<reference evidence="2" key="1">
    <citation type="journal article" date="2010" name="Int. J. Syst. Evol. Microbiol.">
        <title>Porticoccus litoralis gen. nov., sp. nov., a gammaproteobacterium isolated from the Yellow Sea.</title>
        <authorList>
            <person name="Oh H.M."/>
            <person name="Kim H."/>
            <person name="Kim K.M."/>
            <person name="Min G.S."/>
            <person name="Cho J.C."/>
        </authorList>
    </citation>
    <scope>NUCLEOTIDE SEQUENCE</scope>
    <source>
        <strain evidence="2">DSM 25064</strain>
    </source>
</reference>
<accession>A0AAW8B4T2</accession>
<dbReference type="SUPFAM" id="SSF54001">
    <property type="entry name" value="Cysteine proteinases"/>
    <property type="match status" value="1"/>
</dbReference>
<dbReference type="PANTHER" id="PTHR33490">
    <property type="entry name" value="BLR5614 PROTEIN-RELATED"/>
    <property type="match status" value="1"/>
</dbReference>
<gene>
    <name evidence="2" type="ORF">Q8A57_10810</name>
</gene>
<sequence length="295" mass="33082">MLYDISLKITYKYDNDANASRHIVRLVPADLPGEQRLVAGTLTVRPKPDEWINRVDFFGNNNVELAFLDLHREITFSVQARIERMDSIAYLNMSPRLSELNKEIGAYQDVGPWSPHHFLGPSLRVPIEALTTKYAKELLANDVSVLDAIKIIGKALYKDMRYDPEATTVETPMLEAFQNRHGVCQDFSHVMIACLRGIGIPAGYVSGFLRTIPPEGKERLEGADAMHAWVRAWCGSNMGWVEFDPTNDMMASSDHVVIARGRDYSDIAPIKGVMRTHGEHTSKQSVDVLPVSEKA</sequence>
<dbReference type="InterPro" id="IPR038765">
    <property type="entry name" value="Papain-like_cys_pep_sf"/>
</dbReference>
<proteinExistence type="predicted"/>
<dbReference type="SMART" id="SM00460">
    <property type="entry name" value="TGc"/>
    <property type="match status" value="1"/>
</dbReference>
<evidence type="ECO:0000313" key="2">
    <source>
        <dbReference type="EMBL" id="MDP1521460.1"/>
    </source>
</evidence>
<dbReference type="InterPro" id="IPR013589">
    <property type="entry name" value="Bac_transglu_N"/>
</dbReference>
<dbReference type="EMBL" id="JAUUUU010000007">
    <property type="protein sequence ID" value="MDP1521460.1"/>
    <property type="molecule type" value="Genomic_DNA"/>
</dbReference>
<dbReference type="InterPro" id="IPR002931">
    <property type="entry name" value="Transglutaminase-like"/>
</dbReference>
<feature type="domain" description="Transglutaminase-like" evidence="1">
    <location>
        <begin position="176"/>
        <end position="247"/>
    </location>
</feature>
<organism evidence="2 3">
    <name type="scientific">Porticoccus litoralis</name>
    <dbReference type="NCBI Taxonomy" id="434086"/>
    <lineage>
        <taxon>Bacteria</taxon>
        <taxon>Pseudomonadati</taxon>
        <taxon>Pseudomonadota</taxon>
        <taxon>Gammaproteobacteria</taxon>
        <taxon>Cellvibrionales</taxon>
        <taxon>Porticoccaceae</taxon>
        <taxon>Porticoccus</taxon>
    </lineage>
</organism>
<dbReference type="Pfam" id="PF01841">
    <property type="entry name" value="Transglut_core"/>
    <property type="match status" value="1"/>
</dbReference>
<reference evidence="2" key="2">
    <citation type="submission" date="2023-08" db="EMBL/GenBank/DDBJ databases">
        <authorList>
            <person name="Luo J."/>
        </authorList>
    </citation>
    <scope>NUCLEOTIDE SEQUENCE</scope>
    <source>
        <strain evidence="2">DSM 25064</strain>
    </source>
</reference>
<dbReference type="AlphaFoldDB" id="A0AAW8B4T2"/>
<evidence type="ECO:0000313" key="3">
    <source>
        <dbReference type="Proteomes" id="UP001178354"/>
    </source>
</evidence>
<dbReference type="Pfam" id="PF08379">
    <property type="entry name" value="Bact_transglu_N"/>
    <property type="match status" value="1"/>
</dbReference>
<protein>
    <submittedName>
        <fullName evidence="2">Transglutaminase family protein</fullName>
    </submittedName>
</protein>
<dbReference type="PANTHER" id="PTHR33490:SF7">
    <property type="entry name" value="BLR2979 PROTEIN"/>
    <property type="match status" value="1"/>
</dbReference>
<dbReference type="Gene3D" id="3.10.620.30">
    <property type="match status" value="1"/>
</dbReference>
<keyword evidence="3" id="KW-1185">Reference proteome</keyword>
<evidence type="ECO:0000259" key="1">
    <source>
        <dbReference type="SMART" id="SM00460"/>
    </source>
</evidence>